<keyword evidence="1" id="KW-0121">Carboxypeptidase</keyword>
<comment type="caution">
    <text evidence="1">The sequence shown here is derived from an EMBL/GenBank/DDBJ whole genome shotgun (WGS) entry which is preliminary data.</text>
</comment>
<reference evidence="1" key="1">
    <citation type="submission" date="2022-04" db="EMBL/GenBank/DDBJ databases">
        <title>Genome of the entomopathogenic fungus Entomophthora muscae.</title>
        <authorList>
            <person name="Elya C."/>
            <person name="Lovett B.R."/>
            <person name="Lee E."/>
            <person name="Macias A.M."/>
            <person name="Hajek A.E."/>
            <person name="De Bivort B.L."/>
            <person name="Kasson M.T."/>
            <person name="De Fine Licht H.H."/>
            <person name="Stajich J.E."/>
        </authorList>
    </citation>
    <scope>NUCLEOTIDE SEQUENCE</scope>
    <source>
        <strain evidence="1">Berkeley</strain>
    </source>
</reference>
<evidence type="ECO:0000313" key="2">
    <source>
        <dbReference type="Proteomes" id="UP001165960"/>
    </source>
</evidence>
<keyword evidence="1" id="KW-0012">Acyltransferase</keyword>
<keyword evidence="1" id="KW-0808">Transferase</keyword>
<dbReference type="EMBL" id="QTSX02007326">
    <property type="protein sequence ID" value="KAJ9048768.1"/>
    <property type="molecule type" value="Genomic_DNA"/>
</dbReference>
<dbReference type="EC" id="2.3.1.179" evidence="1"/>
<protein>
    <submittedName>
        <fullName evidence="1">Serine carboxypeptidase 3</fullName>
        <ecNumber evidence="1">2.3.1.179</ecNumber>
    </submittedName>
</protein>
<proteinExistence type="predicted"/>
<keyword evidence="2" id="KW-1185">Reference proteome</keyword>
<accession>A0ACC2RFA3</accession>
<keyword evidence="1" id="KW-0378">Hydrolase</keyword>
<name>A0ACC2RFA3_9FUNG</name>
<evidence type="ECO:0000313" key="1">
    <source>
        <dbReference type="EMBL" id="KAJ9048768.1"/>
    </source>
</evidence>
<sequence length="256" mass="29108">MSKSLQFSKKFLCNVLPKTQMYPVGSLIAAKDFGTSSQLYQKQLKEEVKVKDDTKEILGFDNPTNLLEKVLFGLNLHKIPSVVSVRQVNTIYFTCIEVLEKNKDFFFKECGLPDNFQTWFSLGQLHIWIAMVRIRAETDGRKVNQNLVNRFFNGVEFHIRDCGVNSERIVAKTAKSLIEAFRGGNLAYDEGICKSDAVLAAALWRNLFTTADGSIKGKQITYMVRYVRQQLKHVDGISSNYVFNGLITFTKPEAKI</sequence>
<dbReference type="Proteomes" id="UP001165960">
    <property type="component" value="Unassembled WGS sequence"/>
</dbReference>
<keyword evidence="1" id="KW-0645">Protease</keyword>
<organism evidence="1 2">
    <name type="scientific">Entomophthora muscae</name>
    <dbReference type="NCBI Taxonomy" id="34485"/>
    <lineage>
        <taxon>Eukaryota</taxon>
        <taxon>Fungi</taxon>
        <taxon>Fungi incertae sedis</taxon>
        <taxon>Zoopagomycota</taxon>
        <taxon>Entomophthoromycotina</taxon>
        <taxon>Entomophthoromycetes</taxon>
        <taxon>Entomophthorales</taxon>
        <taxon>Entomophthoraceae</taxon>
        <taxon>Entomophthora</taxon>
    </lineage>
</organism>
<gene>
    <name evidence="1" type="primary">cbp3</name>
    <name evidence="1" type="ORF">DSO57_1031456</name>
</gene>